<sequence>MIAELQCVVLDCPDPVRLADFYHSLLGGTVNLPDDRWRVDDDWATLHSPSGLVLAFQRATDHQPPRWPDPSRPQQFHLDLGVPDLDRADEQVRKLGATVLADDVDGRSWRVYADPAGHPFCLVRH</sequence>
<gene>
    <name evidence="2" type="ORF">V1633_11330</name>
</gene>
<dbReference type="PANTHER" id="PTHR35908">
    <property type="entry name" value="HYPOTHETICAL FUSION PROTEIN"/>
    <property type="match status" value="1"/>
</dbReference>
<organism evidence="2 3">
    <name type="scientific">Plantactinospora sonchi</name>
    <dbReference type="NCBI Taxonomy" id="1544735"/>
    <lineage>
        <taxon>Bacteria</taxon>
        <taxon>Bacillati</taxon>
        <taxon>Actinomycetota</taxon>
        <taxon>Actinomycetes</taxon>
        <taxon>Micromonosporales</taxon>
        <taxon>Micromonosporaceae</taxon>
        <taxon>Plantactinospora</taxon>
    </lineage>
</organism>
<dbReference type="InterPro" id="IPR041581">
    <property type="entry name" value="Glyoxalase_6"/>
</dbReference>
<dbReference type="InterPro" id="IPR037523">
    <property type="entry name" value="VOC_core"/>
</dbReference>
<comment type="caution">
    <text evidence="2">The sequence shown here is derived from an EMBL/GenBank/DDBJ whole genome shotgun (WGS) entry which is preliminary data.</text>
</comment>
<dbReference type="Gene3D" id="3.10.180.10">
    <property type="entry name" value="2,3-Dihydroxybiphenyl 1,2-Dioxygenase, domain 1"/>
    <property type="match status" value="1"/>
</dbReference>
<proteinExistence type="predicted"/>
<dbReference type="CDD" id="cd06587">
    <property type="entry name" value="VOC"/>
    <property type="match status" value="1"/>
</dbReference>
<dbReference type="Pfam" id="PF18029">
    <property type="entry name" value="Glyoxalase_6"/>
    <property type="match status" value="1"/>
</dbReference>
<dbReference type="PROSITE" id="PS51819">
    <property type="entry name" value="VOC"/>
    <property type="match status" value="1"/>
</dbReference>
<dbReference type="SUPFAM" id="SSF54593">
    <property type="entry name" value="Glyoxalase/Bleomycin resistance protein/Dihydroxybiphenyl dioxygenase"/>
    <property type="match status" value="1"/>
</dbReference>
<feature type="domain" description="VOC" evidence="1">
    <location>
        <begin position="4"/>
        <end position="125"/>
    </location>
</feature>
<evidence type="ECO:0000313" key="3">
    <source>
        <dbReference type="Proteomes" id="UP001332243"/>
    </source>
</evidence>
<protein>
    <submittedName>
        <fullName evidence="2">VOC family protein</fullName>
    </submittedName>
</protein>
<evidence type="ECO:0000313" key="2">
    <source>
        <dbReference type="EMBL" id="MEE6259079.1"/>
    </source>
</evidence>
<keyword evidence="3" id="KW-1185">Reference proteome</keyword>
<dbReference type="InterPro" id="IPR029068">
    <property type="entry name" value="Glyas_Bleomycin-R_OHBP_Dase"/>
</dbReference>
<accession>A0ABU7RRG0</accession>
<dbReference type="PANTHER" id="PTHR35908:SF1">
    <property type="entry name" value="CONSERVED PROTEIN"/>
    <property type="match status" value="1"/>
</dbReference>
<reference evidence="2 3" key="1">
    <citation type="submission" date="2024-01" db="EMBL/GenBank/DDBJ databases">
        <title>Genome insights into Plantactinospora sonchi sp. nov.</title>
        <authorList>
            <person name="Wang L."/>
        </authorList>
    </citation>
    <scope>NUCLEOTIDE SEQUENCE [LARGE SCALE GENOMIC DNA]</scope>
    <source>
        <strain evidence="2 3">NEAU-QY2</strain>
    </source>
</reference>
<dbReference type="Proteomes" id="UP001332243">
    <property type="component" value="Unassembled WGS sequence"/>
</dbReference>
<dbReference type="EMBL" id="JAZGQK010000007">
    <property type="protein sequence ID" value="MEE6259079.1"/>
    <property type="molecule type" value="Genomic_DNA"/>
</dbReference>
<evidence type="ECO:0000259" key="1">
    <source>
        <dbReference type="PROSITE" id="PS51819"/>
    </source>
</evidence>
<dbReference type="RefSeq" id="WP_331214189.1">
    <property type="nucleotide sequence ID" value="NZ_JAZGQK010000007.1"/>
</dbReference>
<name>A0ABU7RRG0_9ACTN</name>